<feature type="domain" description="BFD-like [2Fe-2S]-binding" evidence="13">
    <location>
        <begin position="428"/>
        <end position="474"/>
    </location>
</feature>
<evidence type="ECO:0000313" key="15">
    <source>
        <dbReference type="EMBL" id="GFN03530.1"/>
    </source>
</evidence>
<dbReference type="SUPFAM" id="SSF51905">
    <property type="entry name" value="FAD/NAD(P)-binding domain"/>
    <property type="match status" value="2"/>
</dbReference>
<evidence type="ECO:0000256" key="12">
    <source>
        <dbReference type="SAM" id="MobiDB-lite"/>
    </source>
</evidence>
<organism evidence="15 16">
    <name type="scientific">Streptomyces microflavus</name>
    <name type="common">Streptomyces lipmanii</name>
    <dbReference type="NCBI Taxonomy" id="1919"/>
    <lineage>
        <taxon>Bacteria</taxon>
        <taxon>Bacillati</taxon>
        <taxon>Actinomycetota</taxon>
        <taxon>Actinomycetes</taxon>
        <taxon>Kitasatosporales</taxon>
        <taxon>Streptomycetaceae</taxon>
        <taxon>Streptomyces</taxon>
    </lineage>
</organism>
<keyword evidence="8" id="KW-0274">FAD</keyword>
<dbReference type="Gene3D" id="1.10.10.1100">
    <property type="entry name" value="BFD-like [2Fe-2S]-binding domain"/>
    <property type="match status" value="1"/>
</dbReference>
<comment type="similarity">
    <text evidence="4">Belongs to the nitrite and sulfite reductase 4Fe-4S domain family.</text>
</comment>
<keyword evidence="11" id="KW-0411">Iron-sulfur</keyword>
<comment type="pathway">
    <text evidence="3">Nitrogen metabolism; nitrate reduction (assimilation).</text>
</comment>
<feature type="region of interest" description="Disordered" evidence="12">
    <location>
        <begin position="1"/>
        <end position="25"/>
    </location>
</feature>
<reference evidence="15 16" key="1">
    <citation type="submission" date="2020-05" db="EMBL/GenBank/DDBJ databases">
        <title>Whole genome shotgun sequence of Streptomyces microflavus NBRC 13062.</title>
        <authorList>
            <person name="Komaki H."/>
            <person name="Tamura T."/>
        </authorList>
    </citation>
    <scope>NUCLEOTIDE SEQUENCE [LARGE SCALE GENOMIC DNA]</scope>
    <source>
        <strain evidence="15 16">NBRC 13062</strain>
    </source>
</reference>
<name>A0A7J0CM24_STRMI</name>
<keyword evidence="9" id="KW-0560">Oxidoreductase</keyword>
<comment type="cofactor">
    <cofactor evidence="1">
        <name>siroheme</name>
        <dbReference type="ChEBI" id="CHEBI:60052"/>
    </cofactor>
</comment>
<evidence type="ECO:0000256" key="11">
    <source>
        <dbReference type="ARBA" id="ARBA00023014"/>
    </source>
</evidence>
<dbReference type="PANTHER" id="PTHR43809">
    <property type="entry name" value="NITRITE REDUCTASE (NADH) LARGE SUBUNIT"/>
    <property type="match status" value="1"/>
</dbReference>
<dbReference type="EMBL" id="BLWD01000001">
    <property type="protein sequence ID" value="GFN03530.1"/>
    <property type="molecule type" value="Genomic_DNA"/>
</dbReference>
<dbReference type="InterPro" id="IPR036188">
    <property type="entry name" value="FAD/NAD-bd_sf"/>
</dbReference>
<comment type="cofactor">
    <cofactor evidence="2">
        <name>[4Fe-4S] cluster</name>
        <dbReference type="ChEBI" id="CHEBI:49883"/>
    </cofactor>
</comment>
<evidence type="ECO:0000313" key="16">
    <source>
        <dbReference type="Proteomes" id="UP000498740"/>
    </source>
</evidence>
<dbReference type="Proteomes" id="UP000498740">
    <property type="component" value="Unassembled WGS sequence"/>
</dbReference>
<evidence type="ECO:0000256" key="6">
    <source>
        <dbReference type="ARBA" id="ARBA00022630"/>
    </source>
</evidence>
<gene>
    <name evidence="15" type="primary">nasC_1</name>
    <name evidence="15" type="ORF">Smic_20860</name>
</gene>
<dbReference type="Gene3D" id="3.50.50.60">
    <property type="entry name" value="FAD/NAD(P)-binding domain"/>
    <property type="match status" value="2"/>
</dbReference>
<accession>A0A7J0CM24</accession>
<evidence type="ECO:0000256" key="9">
    <source>
        <dbReference type="ARBA" id="ARBA00023002"/>
    </source>
</evidence>
<dbReference type="SUPFAM" id="SSF55424">
    <property type="entry name" value="FAD/NAD-linked reductases, dimerisation (C-terminal) domain"/>
    <property type="match status" value="1"/>
</dbReference>
<dbReference type="Pfam" id="PF07992">
    <property type="entry name" value="Pyr_redox_2"/>
    <property type="match status" value="1"/>
</dbReference>
<dbReference type="GO" id="GO:0051536">
    <property type="term" value="F:iron-sulfur cluster binding"/>
    <property type="evidence" value="ECO:0007669"/>
    <property type="project" value="UniProtKB-KW"/>
</dbReference>
<dbReference type="InterPro" id="IPR023753">
    <property type="entry name" value="FAD/NAD-binding_dom"/>
</dbReference>
<dbReference type="PRINTS" id="PR00469">
    <property type="entry name" value="PNDRDTASEII"/>
</dbReference>
<evidence type="ECO:0000256" key="3">
    <source>
        <dbReference type="ARBA" id="ARBA00005096"/>
    </source>
</evidence>
<dbReference type="GO" id="GO:0016491">
    <property type="term" value="F:oxidoreductase activity"/>
    <property type="evidence" value="ECO:0007669"/>
    <property type="project" value="UniProtKB-KW"/>
</dbReference>
<dbReference type="PANTHER" id="PTHR43809:SF1">
    <property type="entry name" value="NITRITE REDUCTASE (NADH) LARGE SUBUNIT"/>
    <property type="match status" value="1"/>
</dbReference>
<evidence type="ECO:0000256" key="2">
    <source>
        <dbReference type="ARBA" id="ARBA00001966"/>
    </source>
</evidence>
<evidence type="ECO:0000256" key="1">
    <source>
        <dbReference type="ARBA" id="ARBA00001929"/>
    </source>
</evidence>
<dbReference type="InterPro" id="IPR052034">
    <property type="entry name" value="NasD-like"/>
</dbReference>
<evidence type="ECO:0000259" key="14">
    <source>
        <dbReference type="Pfam" id="PF07992"/>
    </source>
</evidence>
<keyword evidence="10" id="KW-0408">Iron</keyword>
<sequence>MRATTATTATATASDSATASDTATAADGTSAVTVIGYGPAAHRLVQRLRHHGHRGPVTVFGAEPQPAYQRAQLTSVLDGTLPAGALTLAPLPAGVEVRTGTRITAVDPRRRLVRAEDGTEHPYGILVLATGSRPVLPQLAGAGRHAPGLRVPHTLRGARPVTKGPVVVVGGGLRGTETAYALGRAGHDVTLVHPGAHPMHRLLDGRAGALVTAALREAGAVAETGRRVVAVEPGKALLDDGRLLAAGTLLLCTGTAPDTALARTARLAVRHGIVVDDRLRTSDPYIYALGDCARPVGRHHGTLESAWDEADALARTLCGADGSPVAARYVVRPRLPALAVLGPPDALHAPGDRDEHVVLSDPARGRYGRLVLREGRVRAGVLVGLDRAVATVGRLYTEDRPLPPDRLALLLGTDKEYTGGSALPDTAVVCHCNNVTRKDLRQAWRQGAHDLPAIAAATRATTGCGTCADAVRRICGTAAAS</sequence>
<dbReference type="InterPro" id="IPR041854">
    <property type="entry name" value="BFD-like_2Fe2S-bd_dom_sf"/>
</dbReference>
<dbReference type="AlphaFoldDB" id="A0A7J0CM24"/>
<protein>
    <submittedName>
        <fullName evidence="15">FAD/NAD(P)-binding oxidoreductase</fullName>
    </submittedName>
</protein>
<dbReference type="PRINTS" id="PR00368">
    <property type="entry name" value="FADPNR"/>
</dbReference>
<dbReference type="GO" id="GO:0046872">
    <property type="term" value="F:metal ion binding"/>
    <property type="evidence" value="ECO:0007669"/>
    <property type="project" value="UniProtKB-KW"/>
</dbReference>
<keyword evidence="5" id="KW-0349">Heme</keyword>
<evidence type="ECO:0000256" key="10">
    <source>
        <dbReference type="ARBA" id="ARBA00023004"/>
    </source>
</evidence>
<evidence type="ECO:0000256" key="5">
    <source>
        <dbReference type="ARBA" id="ARBA00022617"/>
    </source>
</evidence>
<keyword evidence="6" id="KW-0285">Flavoprotein</keyword>
<evidence type="ECO:0000256" key="8">
    <source>
        <dbReference type="ARBA" id="ARBA00022827"/>
    </source>
</evidence>
<keyword evidence="7" id="KW-0479">Metal-binding</keyword>
<dbReference type="InterPro" id="IPR016156">
    <property type="entry name" value="FAD/NAD-linked_Rdtase_dimer_sf"/>
</dbReference>
<proteinExistence type="inferred from homology"/>
<dbReference type="InterPro" id="IPR007419">
    <property type="entry name" value="BFD-like_2Fe2S-bd_dom"/>
</dbReference>
<evidence type="ECO:0000259" key="13">
    <source>
        <dbReference type="Pfam" id="PF04324"/>
    </source>
</evidence>
<dbReference type="RefSeq" id="WP_051821636.1">
    <property type="nucleotide sequence ID" value="NZ_BMUG01000001.1"/>
</dbReference>
<feature type="domain" description="FAD/NAD(P)-binding" evidence="14">
    <location>
        <begin position="32"/>
        <end position="297"/>
    </location>
</feature>
<dbReference type="Pfam" id="PF04324">
    <property type="entry name" value="Fer2_BFD"/>
    <property type="match status" value="1"/>
</dbReference>
<evidence type="ECO:0000256" key="7">
    <source>
        <dbReference type="ARBA" id="ARBA00022723"/>
    </source>
</evidence>
<comment type="caution">
    <text evidence="15">The sequence shown here is derived from an EMBL/GenBank/DDBJ whole genome shotgun (WGS) entry which is preliminary data.</text>
</comment>
<evidence type="ECO:0000256" key="4">
    <source>
        <dbReference type="ARBA" id="ARBA00010429"/>
    </source>
</evidence>